<dbReference type="PANTHER" id="PTHR23315">
    <property type="entry name" value="U BOX DOMAIN-CONTAINING"/>
    <property type="match status" value="1"/>
</dbReference>
<dbReference type="AlphaFoldDB" id="A0A0E0IYH4"/>
<evidence type="ECO:0000256" key="2">
    <source>
        <dbReference type="PROSITE-ProRule" id="PRU00259"/>
    </source>
</evidence>
<dbReference type="Gramene" id="ONIVA11G03760.1">
    <property type="protein sequence ID" value="ONIVA11G03760.1"/>
    <property type="gene ID" value="ONIVA11G03760"/>
</dbReference>
<evidence type="ECO:0000256" key="1">
    <source>
        <dbReference type="ARBA" id="ARBA00022786"/>
    </source>
</evidence>
<dbReference type="EnsemblPlants" id="ONIVA11G03760.1">
    <property type="protein sequence ID" value="ONIVA11G03760.1"/>
    <property type="gene ID" value="ONIVA11G03760"/>
</dbReference>
<evidence type="ECO:0000313" key="3">
    <source>
        <dbReference type="EnsemblPlants" id="ONIVA11G03760.1"/>
    </source>
</evidence>
<reference evidence="3" key="2">
    <citation type="submission" date="2018-04" db="EMBL/GenBank/DDBJ databases">
        <title>OnivRS2 (Oryza nivara Reference Sequence Version 2).</title>
        <authorList>
            <person name="Zhang J."/>
            <person name="Kudrna D."/>
            <person name="Lee S."/>
            <person name="Talag J."/>
            <person name="Rajasekar S."/>
            <person name="Welchert J."/>
            <person name="Hsing Y.-I."/>
            <person name="Wing R.A."/>
        </authorList>
    </citation>
    <scope>NUCLEOTIDE SEQUENCE [LARGE SCALE GENOMIC DNA]</scope>
    <source>
        <strain evidence="3">SL10</strain>
    </source>
</reference>
<dbReference type="STRING" id="4536.A0A0E0IYH4"/>
<dbReference type="InterPro" id="IPR011989">
    <property type="entry name" value="ARM-like"/>
</dbReference>
<dbReference type="HOGENOM" id="CLU_1221313_0_0_1"/>
<name>A0A0E0IYH4_ORYNI</name>
<evidence type="ECO:0000313" key="4">
    <source>
        <dbReference type="Proteomes" id="UP000006591"/>
    </source>
</evidence>
<dbReference type="eggNOG" id="KOG0167">
    <property type="taxonomic scope" value="Eukaryota"/>
</dbReference>
<dbReference type="Proteomes" id="UP000006591">
    <property type="component" value="Chromosome 11"/>
</dbReference>
<dbReference type="InterPro" id="IPR000225">
    <property type="entry name" value="Armadillo"/>
</dbReference>
<dbReference type="Gene3D" id="1.25.10.10">
    <property type="entry name" value="Leucine-rich Repeat Variant"/>
    <property type="match status" value="1"/>
</dbReference>
<organism evidence="3">
    <name type="scientific">Oryza nivara</name>
    <name type="common">Indian wild rice</name>
    <name type="synonym">Oryza sativa f. spontanea</name>
    <dbReference type="NCBI Taxonomy" id="4536"/>
    <lineage>
        <taxon>Eukaryota</taxon>
        <taxon>Viridiplantae</taxon>
        <taxon>Streptophyta</taxon>
        <taxon>Embryophyta</taxon>
        <taxon>Tracheophyta</taxon>
        <taxon>Spermatophyta</taxon>
        <taxon>Magnoliopsida</taxon>
        <taxon>Liliopsida</taxon>
        <taxon>Poales</taxon>
        <taxon>Poaceae</taxon>
        <taxon>BOP clade</taxon>
        <taxon>Oryzoideae</taxon>
        <taxon>Oryzeae</taxon>
        <taxon>Oryzinae</taxon>
        <taxon>Oryza</taxon>
    </lineage>
</organism>
<proteinExistence type="predicted"/>
<dbReference type="OMA" id="CLAVEYN"/>
<dbReference type="InterPro" id="IPR016024">
    <property type="entry name" value="ARM-type_fold"/>
</dbReference>
<reference evidence="3" key="1">
    <citation type="submission" date="2015-04" db="UniProtKB">
        <authorList>
            <consortium name="EnsemblPlants"/>
        </authorList>
    </citation>
    <scope>IDENTIFICATION</scope>
    <source>
        <strain evidence="3">SL10</strain>
    </source>
</reference>
<dbReference type="PROSITE" id="PS50176">
    <property type="entry name" value="ARM_REPEAT"/>
    <property type="match status" value="1"/>
</dbReference>
<keyword evidence="1" id="KW-0833">Ubl conjugation pathway</keyword>
<dbReference type="PANTHER" id="PTHR23315:SF307">
    <property type="entry name" value="U-BOX DOMAIN-CONTAINING PROTEIN 19"/>
    <property type="match status" value="1"/>
</dbReference>
<feature type="repeat" description="ARM" evidence="2">
    <location>
        <begin position="185"/>
        <end position="227"/>
    </location>
</feature>
<dbReference type="SUPFAM" id="SSF48371">
    <property type="entry name" value="ARM repeat"/>
    <property type="match status" value="1"/>
</dbReference>
<accession>A0A0E0IYH4</accession>
<evidence type="ECO:0008006" key="5">
    <source>
        <dbReference type="Google" id="ProtNLM"/>
    </source>
</evidence>
<sequence length="236" mass="25386">MVQSTSDRVNCLTWQSNVATYLYLSNPFFPKTSSLPVVAIARVPSRSQPCRFDTAVACLAVEYNVTQLSRGATEERRKVTSEARELSEHNVFYRAFLVDDNVVPWLLCLLSSISAAMQNIDVASLLNLSKRPAGQMTIVEVGSVGLIVDVINVVAKAEAQHNIVAILFYLSSNNPDASRRAIAAGTVSALAALLSADHNDLTRDSIALLSRIAKKPSSIVAVLSQSGLVAHFAASL</sequence>
<protein>
    <recommendedName>
        <fullName evidence="5">Armadillo repeat-containing domain-containing protein</fullName>
    </recommendedName>
</protein>
<keyword evidence="4" id="KW-1185">Reference proteome</keyword>